<name>Q6QW32_AZOBR</name>
<accession>Q6QW32</accession>
<dbReference type="EMBL" id="AY523975">
    <property type="protein sequence ID" value="AAS83033.1"/>
    <property type="molecule type" value="Genomic_DNA"/>
</dbReference>
<keyword evidence="1" id="KW-0614">Plasmid</keyword>
<dbReference type="AlphaFoldDB" id="Q6QW32"/>
<evidence type="ECO:0000313" key="1">
    <source>
        <dbReference type="EMBL" id="AAS83033.1"/>
    </source>
</evidence>
<protein>
    <submittedName>
        <fullName evidence="1">Uncharacterized protein</fullName>
    </submittedName>
</protein>
<gene>
    <name evidence="1" type="ORF">pRhico071</name>
</gene>
<organism evidence="1">
    <name type="scientific">Azospirillum brasilense</name>
    <dbReference type="NCBI Taxonomy" id="192"/>
    <lineage>
        <taxon>Bacteria</taxon>
        <taxon>Pseudomonadati</taxon>
        <taxon>Pseudomonadota</taxon>
        <taxon>Alphaproteobacteria</taxon>
        <taxon>Rhodospirillales</taxon>
        <taxon>Azospirillaceae</taxon>
        <taxon>Azospirillum</taxon>
    </lineage>
</organism>
<reference evidence="1" key="1">
    <citation type="journal article" date="2004" name="FEMS Microbiol. Lett.">
        <title>Annotation of the pRhico plasmid of Azospirillum brasilense reveals its role in determining the outer surface composition.</title>
        <authorList>
            <person name="Vanbleu E."/>
            <person name="Marchal K."/>
            <person name="Lambrecht M."/>
            <person name="Mathys J."/>
            <person name="Vanderleyden J."/>
        </authorList>
    </citation>
    <scope>NUCLEOTIDE SEQUENCE</scope>
    <source>
        <plasmid evidence="1">90 MDa</plasmid>
    </source>
</reference>
<sequence length="181" mass="20139">MEGQPVLGAGSMTNPIPFQWQGDAFTPLPGFAKRCDELFVVGQVYRLSEIEDRSAPSHRHYHACIAKAWENLSDEQTRRFPTPEHLRKYALIRSGYATSVDFPCSSRAEAVRWASRLESQIEFAIVTTTDAVITVWTAKSQNYRSMDKKTFQESKDRVLDVIAGLIGTDPATLSAQAGQAA</sequence>
<proteinExistence type="predicted"/>
<geneLocation type="plasmid" evidence="1">
    <name>90 MDa</name>
</geneLocation>